<organism evidence="2 3">
    <name type="scientific">Urbifossiella limnaea</name>
    <dbReference type="NCBI Taxonomy" id="2528023"/>
    <lineage>
        <taxon>Bacteria</taxon>
        <taxon>Pseudomonadati</taxon>
        <taxon>Planctomycetota</taxon>
        <taxon>Planctomycetia</taxon>
        <taxon>Gemmatales</taxon>
        <taxon>Gemmataceae</taxon>
        <taxon>Urbifossiella</taxon>
    </lineage>
</organism>
<feature type="transmembrane region" description="Helical" evidence="1">
    <location>
        <begin position="154"/>
        <end position="174"/>
    </location>
</feature>
<feature type="transmembrane region" description="Helical" evidence="1">
    <location>
        <begin position="129"/>
        <end position="148"/>
    </location>
</feature>
<dbReference type="RefSeq" id="WP_145234621.1">
    <property type="nucleotide sequence ID" value="NZ_CP036273.1"/>
</dbReference>
<sequence>MTATTTNGRPRRQLADQLDRLDGLIDLLAVNLNEAVADACRDGARAAVREAVIEVLTSPDLRARLAAPRTVDAPPQSAPPPPAAWVRLKARLAALRDRVRPAVAARYRDVAPAVAAAGRTARLGWRLRTPLLVAAAAGVLVGAAVYLAPPAVAASVAGVGGSGLALAVQGGLWARAAARRYGLL</sequence>
<dbReference type="AlphaFoldDB" id="A0A517XNA0"/>
<evidence type="ECO:0000313" key="2">
    <source>
        <dbReference type="EMBL" id="QDU18967.1"/>
    </source>
</evidence>
<dbReference type="KEGG" id="uli:ETAA1_08670"/>
<evidence type="ECO:0000256" key="1">
    <source>
        <dbReference type="SAM" id="Phobius"/>
    </source>
</evidence>
<keyword evidence="1" id="KW-0472">Membrane</keyword>
<keyword evidence="1" id="KW-0812">Transmembrane</keyword>
<protein>
    <submittedName>
        <fullName evidence="2">Uncharacterized protein</fullName>
    </submittedName>
</protein>
<proteinExistence type="predicted"/>
<dbReference type="EMBL" id="CP036273">
    <property type="protein sequence ID" value="QDU18967.1"/>
    <property type="molecule type" value="Genomic_DNA"/>
</dbReference>
<dbReference type="Proteomes" id="UP000319576">
    <property type="component" value="Chromosome"/>
</dbReference>
<keyword evidence="3" id="KW-1185">Reference proteome</keyword>
<keyword evidence="1" id="KW-1133">Transmembrane helix</keyword>
<accession>A0A517XNA0</accession>
<reference evidence="2 3" key="1">
    <citation type="submission" date="2019-02" db="EMBL/GenBank/DDBJ databases">
        <title>Deep-cultivation of Planctomycetes and their phenomic and genomic characterization uncovers novel biology.</title>
        <authorList>
            <person name="Wiegand S."/>
            <person name="Jogler M."/>
            <person name="Boedeker C."/>
            <person name="Pinto D."/>
            <person name="Vollmers J."/>
            <person name="Rivas-Marin E."/>
            <person name="Kohn T."/>
            <person name="Peeters S.H."/>
            <person name="Heuer A."/>
            <person name="Rast P."/>
            <person name="Oberbeckmann S."/>
            <person name="Bunk B."/>
            <person name="Jeske O."/>
            <person name="Meyerdierks A."/>
            <person name="Storesund J.E."/>
            <person name="Kallscheuer N."/>
            <person name="Luecker S."/>
            <person name="Lage O.M."/>
            <person name="Pohl T."/>
            <person name="Merkel B.J."/>
            <person name="Hornburger P."/>
            <person name="Mueller R.-W."/>
            <person name="Bruemmer F."/>
            <person name="Labrenz M."/>
            <person name="Spormann A.M."/>
            <person name="Op den Camp H."/>
            <person name="Overmann J."/>
            <person name="Amann R."/>
            <person name="Jetten M.S.M."/>
            <person name="Mascher T."/>
            <person name="Medema M.H."/>
            <person name="Devos D.P."/>
            <person name="Kaster A.-K."/>
            <person name="Ovreas L."/>
            <person name="Rohde M."/>
            <person name="Galperin M.Y."/>
            <person name="Jogler C."/>
        </authorList>
    </citation>
    <scope>NUCLEOTIDE SEQUENCE [LARGE SCALE GENOMIC DNA]</scope>
    <source>
        <strain evidence="2 3">ETA_A1</strain>
    </source>
</reference>
<name>A0A517XNA0_9BACT</name>
<evidence type="ECO:0000313" key="3">
    <source>
        <dbReference type="Proteomes" id="UP000319576"/>
    </source>
</evidence>
<gene>
    <name evidence="2" type="ORF">ETAA1_08670</name>
</gene>